<keyword evidence="3" id="KW-1185">Reference proteome</keyword>
<dbReference type="Pfam" id="PF02518">
    <property type="entry name" value="HATPase_c"/>
    <property type="match status" value="1"/>
</dbReference>
<dbReference type="OrthoDB" id="9799195at2"/>
<reference evidence="2 3" key="1">
    <citation type="submission" date="2019-07" db="EMBL/GenBank/DDBJ databases">
        <title>Genomic Encyclopedia of Type Strains, Phase IV (KMG-IV): sequencing the most valuable type-strain genomes for metagenomic binning, comparative biology and taxonomic classification.</title>
        <authorList>
            <person name="Goeker M."/>
        </authorList>
    </citation>
    <scope>NUCLEOTIDE SEQUENCE [LARGE SCALE GENOMIC DNA]</scope>
    <source>
        <strain evidence="2 3">SS015</strain>
    </source>
</reference>
<comment type="caution">
    <text evidence="2">The sequence shown here is derived from an EMBL/GenBank/DDBJ whole genome shotgun (WGS) entry which is preliminary data.</text>
</comment>
<feature type="domain" description="Histidine kinase/HSP90-like ATPase" evidence="1">
    <location>
        <begin position="36"/>
        <end position="128"/>
    </location>
</feature>
<proteinExistence type="predicted"/>
<evidence type="ECO:0000313" key="3">
    <source>
        <dbReference type="Proteomes" id="UP000324159"/>
    </source>
</evidence>
<dbReference type="InterPro" id="IPR003594">
    <property type="entry name" value="HATPase_dom"/>
</dbReference>
<protein>
    <submittedName>
        <fullName evidence="2">Serine/threonine-protein kinase RsbT</fullName>
    </submittedName>
</protein>
<dbReference type="EMBL" id="VNIB01000016">
    <property type="protein sequence ID" value="TYO95815.1"/>
    <property type="molecule type" value="Genomic_DNA"/>
</dbReference>
<dbReference type="InterPro" id="IPR036890">
    <property type="entry name" value="HATPase_C_sf"/>
</dbReference>
<keyword evidence="2" id="KW-0808">Transferase</keyword>
<dbReference type="GO" id="GO:0016301">
    <property type="term" value="F:kinase activity"/>
    <property type="evidence" value="ECO:0007669"/>
    <property type="project" value="UniProtKB-KW"/>
</dbReference>
<dbReference type="RefSeq" id="WP_148896958.1">
    <property type="nucleotide sequence ID" value="NZ_VNIB01000016.1"/>
</dbReference>
<dbReference type="AlphaFoldDB" id="A0A5D3WIC6"/>
<name>A0A5D3WIC6_9BACT</name>
<evidence type="ECO:0000259" key="1">
    <source>
        <dbReference type="Pfam" id="PF02518"/>
    </source>
</evidence>
<accession>A0A5D3WIC6</accession>
<dbReference type="CDD" id="cd16934">
    <property type="entry name" value="HATPase_RsbT-like"/>
    <property type="match status" value="1"/>
</dbReference>
<keyword evidence="2" id="KW-0418">Kinase</keyword>
<dbReference type="Proteomes" id="UP000324159">
    <property type="component" value="Unassembled WGS sequence"/>
</dbReference>
<organism evidence="2 3">
    <name type="scientific">Geothermobacter ehrlichii</name>
    <dbReference type="NCBI Taxonomy" id="213224"/>
    <lineage>
        <taxon>Bacteria</taxon>
        <taxon>Pseudomonadati</taxon>
        <taxon>Thermodesulfobacteriota</taxon>
        <taxon>Desulfuromonadia</taxon>
        <taxon>Desulfuromonadales</taxon>
        <taxon>Geothermobacteraceae</taxon>
        <taxon>Geothermobacter</taxon>
    </lineage>
</organism>
<dbReference type="Gene3D" id="3.30.565.10">
    <property type="entry name" value="Histidine kinase-like ATPase, C-terminal domain"/>
    <property type="match status" value="1"/>
</dbReference>
<gene>
    <name evidence="2" type="ORF">EDC39_11622</name>
</gene>
<evidence type="ECO:0000313" key="2">
    <source>
        <dbReference type="EMBL" id="TYO95815.1"/>
    </source>
</evidence>
<sequence length="133" mass="14396">MTGRKTIELRQEADLVLLRKTCREMLIQLGFRLVAQTKLVTAASELGRNVLMHGGGGQVHLDVLERSGRRGLKMEFVDQGPGIADIKQAMTDGYTTAGGLGFGLGAARRLANEFIIQSMPGQGTRVTIIGWTV</sequence>
<dbReference type="SUPFAM" id="SSF55874">
    <property type="entry name" value="ATPase domain of HSP90 chaperone/DNA topoisomerase II/histidine kinase"/>
    <property type="match status" value="1"/>
</dbReference>